<feature type="signal peptide" evidence="3">
    <location>
        <begin position="1"/>
        <end position="28"/>
    </location>
</feature>
<dbReference type="Pfam" id="PF04956">
    <property type="entry name" value="TrbC"/>
    <property type="match status" value="1"/>
</dbReference>
<proteinExistence type="predicted"/>
<evidence type="ECO:0000313" key="4">
    <source>
        <dbReference type="EMBL" id="GJE02368.1"/>
    </source>
</evidence>
<keyword evidence="2" id="KW-0472">Membrane</keyword>
<evidence type="ECO:0000313" key="5">
    <source>
        <dbReference type="Proteomes" id="UP001055153"/>
    </source>
</evidence>
<comment type="subcellular location">
    <subcellularLocation>
        <location evidence="1">Membrane</location>
        <topology evidence="1">Multi-pass membrane protein</topology>
    </subcellularLocation>
</comment>
<keyword evidence="2" id="KW-0812">Transmembrane</keyword>
<evidence type="ECO:0000256" key="2">
    <source>
        <dbReference type="SAM" id="Phobius"/>
    </source>
</evidence>
<keyword evidence="3" id="KW-0732">Signal</keyword>
<dbReference type="InterPro" id="IPR007039">
    <property type="entry name" value="TrbC/VirB2"/>
</dbReference>
<dbReference type="EMBL" id="BPQQ01000054">
    <property type="protein sequence ID" value="GJE02368.1"/>
    <property type="molecule type" value="Genomic_DNA"/>
</dbReference>
<protein>
    <recommendedName>
        <fullName evidence="6">Conjugal transfer protein TrbC</fullName>
    </recommendedName>
</protein>
<gene>
    <name evidence="4" type="ORF">GMJLKIPL_4315</name>
</gene>
<evidence type="ECO:0008006" key="6">
    <source>
        <dbReference type="Google" id="ProtNLM"/>
    </source>
</evidence>
<comment type="caution">
    <text evidence="4">The sequence shown here is derived from an EMBL/GenBank/DDBJ whole genome shotgun (WGS) entry which is preliminary data.</text>
</comment>
<dbReference type="Proteomes" id="UP001055153">
    <property type="component" value="Unassembled WGS sequence"/>
</dbReference>
<accession>A0ABQ4SIW4</accession>
<reference evidence="4" key="1">
    <citation type="journal article" date="2021" name="Front. Microbiol.">
        <title>Comprehensive Comparative Genomics and Phenotyping of Methylobacterium Species.</title>
        <authorList>
            <person name="Alessa O."/>
            <person name="Ogura Y."/>
            <person name="Fujitani Y."/>
            <person name="Takami H."/>
            <person name="Hayashi T."/>
            <person name="Sahin N."/>
            <person name="Tani A."/>
        </authorList>
    </citation>
    <scope>NUCLEOTIDE SEQUENCE</scope>
    <source>
        <strain evidence="4">DSM 17168</strain>
    </source>
</reference>
<sequence>MSPKTVNLVLFALVAVLAVTLATDPAFASSGGGLPWETPLNKVKDSLSGPVALAVGVIAFFAGGAMLVFGGEMTDFARRAALVVLACGFLLGGSNLLTTLYGSTSSSIGAPTAPISALAGAAHG</sequence>
<evidence type="ECO:0000256" key="3">
    <source>
        <dbReference type="SAM" id="SignalP"/>
    </source>
</evidence>
<dbReference type="RefSeq" id="WP_238238392.1">
    <property type="nucleotide sequence ID" value="NZ_BPQQ01000054.1"/>
</dbReference>
<feature type="chain" id="PRO_5046769873" description="Conjugal transfer protein TrbC" evidence="3">
    <location>
        <begin position="29"/>
        <end position="124"/>
    </location>
</feature>
<evidence type="ECO:0000256" key="1">
    <source>
        <dbReference type="ARBA" id="ARBA00004141"/>
    </source>
</evidence>
<organism evidence="4 5">
    <name type="scientific">Methylobacterium isbiliense</name>
    <dbReference type="NCBI Taxonomy" id="315478"/>
    <lineage>
        <taxon>Bacteria</taxon>
        <taxon>Pseudomonadati</taxon>
        <taxon>Pseudomonadota</taxon>
        <taxon>Alphaproteobacteria</taxon>
        <taxon>Hyphomicrobiales</taxon>
        <taxon>Methylobacteriaceae</taxon>
        <taxon>Methylobacterium</taxon>
    </lineage>
</organism>
<name>A0ABQ4SIW4_9HYPH</name>
<feature type="transmembrane region" description="Helical" evidence="2">
    <location>
        <begin position="52"/>
        <end position="69"/>
    </location>
</feature>
<reference evidence="4" key="2">
    <citation type="submission" date="2021-08" db="EMBL/GenBank/DDBJ databases">
        <authorList>
            <person name="Tani A."/>
            <person name="Ola A."/>
            <person name="Ogura Y."/>
            <person name="Katsura K."/>
            <person name="Hayashi T."/>
        </authorList>
    </citation>
    <scope>NUCLEOTIDE SEQUENCE</scope>
    <source>
        <strain evidence="4">DSM 17168</strain>
    </source>
</reference>
<keyword evidence="5" id="KW-1185">Reference proteome</keyword>
<keyword evidence="2" id="KW-1133">Transmembrane helix</keyword>
<feature type="transmembrane region" description="Helical" evidence="2">
    <location>
        <begin position="81"/>
        <end position="101"/>
    </location>
</feature>